<dbReference type="InterPro" id="IPR036013">
    <property type="entry name" value="Band_7/SPFH_dom_sf"/>
</dbReference>
<dbReference type="CDD" id="cd08829">
    <property type="entry name" value="SPFH_paraslipin"/>
    <property type="match status" value="1"/>
</dbReference>
<dbReference type="PANTHER" id="PTHR43327">
    <property type="entry name" value="STOMATIN-LIKE PROTEIN 2, MITOCHONDRIAL"/>
    <property type="match status" value="1"/>
</dbReference>
<dbReference type="InterPro" id="IPR001972">
    <property type="entry name" value="Stomatin_HflK_fam"/>
</dbReference>
<dbReference type="GO" id="GO:0098552">
    <property type="term" value="C:side of membrane"/>
    <property type="evidence" value="ECO:0007669"/>
    <property type="project" value="UniProtKB-ARBA"/>
</dbReference>
<dbReference type="AlphaFoldDB" id="A0AAD2CXL3"/>
<evidence type="ECO:0000313" key="3">
    <source>
        <dbReference type="EMBL" id="CAI2373956.1"/>
    </source>
</evidence>
<dbReference type="SUPFAM" id="SSF117892">
    <property type="entry name" value="Band 7/SPFH domain"/>
    <property type="match status" value="1"/>
</dbReference>
<protein>
    <recommendedName>
        <fullName evidence="2">Band 7 domain-containing protein</fullName>
    </recommendedName>
</protein>
<dbReference type="InterPro" id="IPR001107">
    <property type="entry name" value="Band_7"/>
</dbReference>
<sequence length="340" mass="38909">MFTRTCLRRGTNIITNPGLSRFAGPLNSSLQASSYNNSLTYKSQRNFFTAKEGTMCFFGTIFFVREQYACLIHRFQKFNRQVKPGLNFKLPFIDTIEYVHDLREQVFEISSQVAVTRDNVALHIDGVLYLKVEDPYKASYGVENLTSAITNLAQTTMRSEIGKLALDKTFEERDKLNERIVSAIDKETKDWGAKCIRYEIKDIEPPSNVQKSMILQAEAERKKRANMIESEGQRQSRINLAEANRNSKILKAEGEAEAIIKKAEASGEALKSISEALKFEGKDRKTFIINYLLGERYIDAYKKMGRKENTMFIQTQPQNPIENVTSSFNLMDQVNKKTTK</sequence>
<evidence type="ECO:0000313" key="4">
    <source>
        <dbReference type="Proteomes" id="UP001295684"/>
    </source>
</evidence>
<dbReference type="InterPro" id="IPR050710">
    <property type="entry name" value="Band7/mec-2_domain"/>
</dbReference>
<dbReference type="GO" id="GO:0005886">
    <property type="term" value="C:plasma membrane"/>
    <property type="evidence" value="ECO:0007669"/>
    <property type="project" value="UniProtKB-ARBA"/>
</dbReference>
<keyword evidence="4" id="KW-1185">Reference proteome</keyword>
<accession>A0AAD2CXL3</accession>
<dbReference type="FunFam" id="3.30.479.30:FF:000004">
    <property type="entry name" value="Putative membrane protease family, stomatin"/>
    <property type="match status" value="1"/>
</dbReference>
<reference evidence="3" key="1">
    <citation type="submission" date="2023-07" db="EMBL/GenBank/DDBJ databases">
        <authorList>
            <consortium name="AG Swart"/>
            <person name="Singh M."/>
            <person name="Singh A."/>
            <person name="Seah K."/>
            <person name="Emmerich C."/>
        </authorList>
    </citation>
    <scope>NUCLEOTIDE SEQUENCE</scope>
    <source>
        <strain evidence="3">DP1</strain>
    </source>
</reference>
<evidence type="ECO:0000259" key="2">
    <source>
        <dbReference type="SMART" id="SM00244"/>
    </source>
</evidence>
<dbReference type="Gene3D" id="3.30.479.30">
    <property type="entry name" value="Band 7 domain"/>
    <property type="match status" value="1"/>
</dbReference>
<dbReference type="Proteomes" id="UP001295684">
    <property type="component" value="Unassembled WGS sequence"/>
</dbReference>
<name>A0AAD2CXL3_EUPCR</name>
<gene>
    <name evidence="3" type="ORF">ECRASSUSDP1_LOCUS15305</name>
</gene>
<dbReference type="SMART" id="SM00244">
    <property type="entry name" value="PHB"/>
    <property type="match status" value="1"/>
</dbReference>
<dbReference type="Pfam" id="PF01145">
    <property type="entry name" value="Band_7"/>
    <property type="match status" value="1"/>
</dbReference>
<dbReference type="PRINTS" id="PR00721">
    <property type="entry name" value="STOMATIN"/>
</dbReference>
<evidence type="ECO:0000256" key="1">
    <source>
        <dbReference type="ARBA" id="ARBA00008164"/>
    </source>
</evidence>
<feature type="domain" description="Band 7" evidence="2">
    <location>
        <begin position="59"/>
        <end position="217"/>
    </location>
</feature>
<organism evidence="3 4">
    <name type="scientific">Euplotes crassus</name>
    <dbReference type="NCBI Taxonomy" id="5936"/>
    <lineage>
        <taxon>Eukaryota</taxon>
        <taxon>Sar</taxon>
        <taxon>Alveolata</taxon>
        <taxon>Ciliophora</taxon>
        <taxon>Intramacronucleata</taxon>
        <taxon>Spirotrichea</taxon>
        <taxon>Hypotrichia</taxon>
        <taxon>Euplotida</taxon>
        <taxon>Euplotidae</taxon>
        <taxon>Moneuplotes</taxon>
    </lineage>
</organism>
<dbReference type="PANTHER" id="PTHR43327:SF10">
    <property type="entry name" value="STOMATIN-LIKE PROTEIN 2, MITOCHONDRIAL"/>
    <property type="match status" value="1"/>
</dbReference>
<dbReference type="EMBL" id="CAMPGE010015324">
    <property type="protein sequence ID" value="CAI2373956.1"/>
    <property type="molecule type" value="Genomic_DNA"/>
</dbReference>
<comment type="similarity">
    <text evidence="1">Belongs to the band 7/mec-2 family.</text>
</comment>
<comment type="caution">
    <text evidence="3">The sequence shown here is derived from an EMBL/GenBank/DDBJ whole genome shotgun (WGS) entry which is preliminary data.</text>
</comment>
<proteinExistence type="inferred from homology"/>